<dbReference type="Proteomes" id="UP000252519">
    <property type="component" value="Unassembled WGS sequence"/>
</dbReference>
<dbReference type="STRING" id="29170.A0A368FEE2"/>
<gene>
    <name evidence="1" type="ORF">ANCCAN_24855</name>
</gene>
<protein>
    <submittedName>
        <fullName evidence="1">Uncharacterized protein</fullName>
    </submittedName>
</protein>
<evidence type="ECO:0000313" key="1">
    <source>
        <dbReference type="EMBL" id="RCN29389.1"/>
    </source>
</evidence>
<comment type="caution">
    <text evidence="1">The sequence shown here is derived from an EMBL/GenBank/DDBJ whole genome shotgun (WGS) entry which is preliminary data.</text>
</comment>
<keyword evidence="2" id="KW-1185">Reference proteome</keyword>
<dbReference type="OrthoDB" id="5830141at2759"/>
<dbReference type="AlphaFoldDB" id="A0A368FEE2"/>
<organism evidence="1 2">
    <name type="scientific">Ancylostoma caninum</name>
    <name type="common">Dog hookworm</name>
    <dbReference type="NCBI Taxonomy" id="29170"/>
    <lineage>
        <taxon>Eukaryota</taxon>
        <taxon>Metazoa</taxon>
        <taxon>Ecdysozoa</taxon>
        <taxon>Nematoda</taxon>
        <taxon>Chromadorea</taxon>
        <taxon>Rhabditida</taxon>
        <taxon>Rhabditina</taxon>
        <taxon>Rhabditomorpha</taxon>
        <taxon>Strongyloidea</taxon>
        <taxon>Ancylostomatidae</taxon>
        <taxon>Ancylostomatinae</taxon>
        <taxon>Ancylostoma</taxon>
    </lineage>
</organism>
<name>A0A368FEE2_ANCCA</name>
<sequence length="125" mass="14079">MIYSVKIEMKLALDPDTQEVVMIVGNRLICRCSIHTGESTNYAIDYDITAVELRQSSDLYLLTDDIAVLVTYNPENYQFSQYVLALNDSSENAMLTIKRTVTLPALNSSLTIGRLKIRPIMGKFP</sequence>
<dbReference type="EMBL" id="JOJR01001974">
    <property type="protein sequence ID" value="RCN29389.1"/>
    <property type="molecule type" value="Genomic_DNA"/>
</dbReference>
<proteinExistence type="predicted"/>
<accession>A0A368FEE2</accession>
<evidence type="ECO:0000313" key="2">
    <source>
        <dbReference type="Proteomes" id="UP000252519"/>
    </source>
</evidence>
<reference evidence="1 2" key="1">
    <citation type="submission" date="2014-10" db="EMBL/GenBank/DDBJ databases">
        <title>Draft genome of the hookworm Ancylostoma caninum.</title>
        <authorList>
            <person name="Mitreva M."/>
        </authorList>
    </citation>
    <scope>NUCLEOTIDE SEQUENCE [LARGE SCALE GENOMIC DNA]</scope>
    <source>
        <strain evidence="1 2">Baltimore</strain>
    </source>
</reference>